<keyword evidence="2" id="KW-1185">Reference proteome</keyword>
<sequence>MAASAYENKRKDSSAKPGVVVIWPKWPSNGEVCILPIKDSSYTAGAWVNLPSNFIFKCDIVETKCLSEESIESFLHTQIYEKTGAVASSRHDVYILIVDSTSSFMAKRSWPKTLKYLKEQMGAVQMEFLNKVGDNSRPNGFPLAFGKSIEGGSRDLVGLPPLVPDWNDAEICQDYLDAYSYHLLDYGKEGYKTMIAQDYDVGIVYYPNCSGFRKSEADHIWRPFDIRRAESKNFKKSLEDSCSERHLEMLEFLEKFMHAYHGTPKIAQVWPTTLAHESLKDLFHSDDHFLAFFQRNEDIINNSFFFFMGDHGPRREGIGELRLGQYENLNPFLMMIVPAVYRSTAIHTQLKRKVHELMTNFDLHATLMDILKLQPASNFTDITYRDMMPLSKGSSLLREWRGLRNCRTLPIPSQYCICQYNKTEVMEDELKQKLGHFFANRLNFHLFTQGLSEKCQAQYYNRAFVRLSSMGDLILSSGFTRLDRYGKQGDCLVGNVNRPICHYLPNSKRLACKQLSIEDM</sequence>
<dbReference type="OrthoDB" id="5862419at2759"/>
<organism evidence="1 2">
    <name type="scientific">Ancylostoma ceylanicum</name>
    <dbReference type="NCBI Taxonomy" id="53326"/>
    <lineage>
        <taxon>Eukaryota</taxon>
        <taxon>Metazoa</taxon>
        <taxon>Ecdysozoa</taxon>
        <taxon>Nematoda</taxon>
        <taxon>Chromadorea</taxon>
        <taxon>Rhabditida</taxon>
        <taxon>Rhabditina</taxon>
        <taxon>Rhabditomorpha</taxon>
        <taxon>Strongyloidea</taxon>
        <taxon>Ancylostomatidae</taxon>
        <taxon>Ancylostomatinae</taxon>
        <taxon>Ancylostoma</taxon>
    </lineage>
</organism>
<dbReference type="SUPFAM" id="SSF53649">
    <property type="entry name" value="Alkaline phosphatase-like"/>
    <property type="match status" value="1"/>
</dbReference>
<name>A0A016U394_9BILA</name>
<accession>A0A016U394</accession>
<dbReference type="Pfam" id="PF02995">
    <property type="entry name" value="DUF229"/>
    <property type="match status" value="1"/>
</dbReference>
<protein>
    <submittedName>
        <fullName evidence="1">Uncharacterized protein</fullName>
    </submittedName>
</protein>
<dbReference type="Gene3D" id="3.40.720.10">
    <property type="entry name" value="Alkaline Phosphatase, subunit A"/>
    <property type="match status" value="1"/>
</dbReference>
<dbReference type="InterPro" id="IPR004245">
    <property type="entry name" value="DUF229"/>
</dbReference>
<gene>
    <name evidence="1" type="primary">Acey_s0061.g3293</name>
    <name evidence="1" type="ORF">Y032_0061g3293</name>
</gene>
<proteinExistence type="predicted"/>
<dbReference type="PANTHER" id="PTHR10974">
    <property type="entry name" value="FI08016P-RELATED"/>
    <property type="match status" value="1"/>
</dbReference>
<dbReference type="Proteomes" id="UP000024635">
    <property type="component" value="Unassembled WGS sequence"/>
</dbReference>
<dbReference type="AlphaFoldDB" id="A0A016U394"/>
<dbReference type="EMBL" id="JARK01001397">
    <property type="protein sequence ID" value="EYC09352.1"/>
    <property type="molecule type" value="Genomic_DNA"/>
</dbReference>
<dbReference type="PANTHER" id="PTHR10974:SF75">
    <property type="entry name" value="SULFATASE DOMAIN-CONTAINING PROTEIN"/>
    <property type="match status" value="1"/>
</dbReference>
<dbReference type="InterPro" id="IPR017850">
    <property type="entry name" value="Alkaline_phosphatase_core_sf"/>
</dbReference>
<evidence type="ECO:0000313" key="1">
    <source>
        <dbReference type="EMBL" id="EYC09352.1"/>
    </source>
</evidence>
<reference evidence="2" key="1">
    <citation type="journal article" date="2015" name="Nat. Genet.">
        <title>The genome and transcriptome of the zoonotic hookworm Ancylostoma ceylanicum identify infection-specific gene families.</title>
        <authorList>
            <person name="Schwarz E.M."/>
            <person name="Hu Y."/>
            <person name="Antoshechkin I."/>
            <person name="Miller M.M."/>
            <person name="Sternberg P.W."/>
            <person name="Aroian R.V."/>
        </authorList>
    </citation>
    <scope>NUCLEOTIDE SEQUENCE</scope>
    <source>
        <strain evidence="2">HY135</strain>
    </source>
</reference>
<dbReference type="GO" id="GO:0005615">
    <property type="term" value="C:extracellular space"/>
    <property type="evidence" value="ECO:0007669"/>
    <property type="project" value="TreeGrafter"/>
</dbReference>
<dbReference type="STRING" id="53326.A0A016U394"/>
<dbReference type="CDD" id="cd16021">
    <property type="entry name" value="ALP_like"/>
    <property type="match status" value="1"/>
</dbReference>
<comment type="caution">
    <text evidence="1">The sequence shown here is derived from an EMBL/GenBank/DDBJ whole genome shotgun (WGS) entry which is preliminary data.</text>
</comment>
<evidence type="ECO:0000313" key="2">
    <source>
        <dbReference type="Proteomes" id="UP000024635"/>
    </source>
</evidence>